<evidence type="ECO:0000256" key="2">
    <source>
        <dbReference type="ARBA" id="ARBA00022692"/>
    </source>
</evidence>
<evidence type="ECO:0000256" key="1">
    <source>
        <dbReference type="ARBA" id="ARBA00004141"/>
    </source>
</evidence>
<dbReference type="AlphaFoldDB" id="A0A0K0EWV6"/>
<comment type="subcellular location">
    <subcellularLocation>
        <location evidence="1">Membrane</location>
        <topology evidence="1">Multi-pass membrane protein</topology>
    </subcellularLocation>
</comment>
<dbReference type="GO" id="GO:0016020">
    <property type="term" value="C:membrane"/>
    <property type="evidence" value="ECO:0007669"/>
    <property type="project" value="UniProtKB-SubCell"/>
</dbReference>
<feature type="transmembrane region" description="Helical" evidence="5">
    <location>
        <begin position="315"/>
        <end position="334"/>
    </location>
</feature>
<evidence type="ECO:0000313" key="6">
    <source>
        <dbReference type="Proteomes" id="UP000035680"/>
    </source>
</evidence>
<organism evidence="6 7">
    <name type="scientific">Strongyloides venezuelensis</name>
    <name type="common">Threadworm</name>
    <dbReference type="NCBI Taxonomy" id="75913"/>
    <lineage>
        <taxon>Eukaryota</taxon>
        <taxon>Metazoa</taxon>
        <taxon>Ecdysozoa</taxon>
        <taxon>Nematoda</taxon>
        <taxon>Chromadorea</taxon>
        <taxon>Rhabditida</taxon>
        <taxon>Tylenchina</taxon>
        <taxon>Panagrolaimomorpha</taxon>
        <taxon>Strongyloidoidea</taxon>
        <taxon>Strongyloididae</taxon>
        <taxon>Strongyloides</taxon>
    </lineage>
</organism>
<feature type="transmembrane region" description="Helical" evidence="5">
    <location>
        <begin position="63"/>
        <end position="82"/>
    </location>
</feature>
<keyword evidence="2 5" id="KW-0812">Transmembrane</keyword>
<dbReference type="InterPro" id="IPR049680">
    <property type="entry name" value="FLVCR1-2_SLC49-like"/>
</dbReference>
<evidence type="ECO:0000313" key="7">
    <source>
        <dbReference type="WBParaSite" id="SVE_0101000.1"/>
    </source>
</evidence>
<dbReference type="STRING" id="75913.A0A0K0EWV6"/>
<feature type="transmembrane region" description="Helical" evidence="5">
    <location>
        <begin position="375"/>
        <end position="396"/>
    </location>
</feature>
<feature type="transmembrane region" description="Helical" evidence="5">
    <location>
        <begin position="245"/>
        <end position="264"/>
    </location>
</feature>
<dbReference type="PANTHER" id="PTHR10924:SF30">
    <property type="entry name" value="MFS DOMAIN-CONTAINING PROTEIN"/>
    <property type="match status" value="1"/>
</dbReference>
<keyword evidence="4 5" id="KW-0472">Membrane</keyword>
<protein>
    <submittedName>
        <fullName evidence="7">MFS domain-containing protein</fullName>
    </submittedName>
</protein>
<dbReference type="SUPFAM" id="SSF103473">
    <property type="entry name" value="MFS general substrate transporter"/>
    <property type="match status" value="1"/>
</dbReference>
<accession>A0A0K0EWV6</accession>
<dbReference type="GO" id="GO:0022857">
    <property type="term" value="F:transmembrane transporter activity"/>
    <property type="evidence" value="ECO:0007669"/>
    <property type="project" value="InterPro"/>
</dbReference>
<reference evidence="7" key="2">
    <citation type="submission" date="2015-08" db="UniProtKB">
        <authorList>
            <consortium name="WormBaseParasite"/>
        </authorList>
    </citation>
    <scope>IDENTIFICATION</scope>
</reference>
<evidence type="ECO:0000256" key="4">
    <source>
        <dbReference type="ARBA" id="ARBA00023136"/>
    </source>
</evidence>
<proteinExistence type="predicted"/>
<dbReference type="InterPro" id="IPR036259">
    <property type="entry name" value="MFS_trans_sf"/>
</dbReference>
<feature type="transmembrane region" description="Helical" evidence="5">
    <location>
        <begin position="284"/>
        <end position="303"/>
    </location>
</feature>
<reference evidence="6" key="1">
    <citation type="submission" date="2014-07" db="EMBL/GenBank/DDBJ databases">
        <authorList>
            <person name="Martin A.A"/>
            <person name="De Silva N."/>
        </authorList>
    </citation>
    <scope>NUCLEOTIDE SEQUENCE</scope>
</reference>
<keyword evidence="6" id="KW-1185">Reference proteome</keyword>
<sequence>MDMSSNSNIYNSKKNVIYRTYWQRWLILGAIILVNFSNAMTWISYASITFPTNDFYGNNNAALFLNSIFLVISIPIGFLSMYMMDKWGIRTSAILGGTINMIGNILRLISAASFITDKPTRFVIVMIGQSLASISQPFIMFLPTKMSAYWFPENQRAFSNTLASMSNPLGIAFMYSMSPQIVSEATVKDFMRLNGINFGVSCLAWIICLCIRSSKPPTPVSPATENDVKLLSFFKGLKRCFKSKTFVILAISLGGAIGLFNTLYSNLQPALCVQGYSSTFSGVMGAVLIVSGLFGSAISGIFVDQTKRFQETMKLCFIVAGLASISLTICVQFTNAEWWVICSIIGFGLFGFAIYPIGLEVGVEVTFPVAEATSTGLICIMGQLEGIVFLVLTNIFTGLITPEQQKNQTCTSGYDPTIPTWEAPFIIWAGCVLLLIVIFVAFFWPKYKRSKYEVEKKNGTKWRY</sequence>
<keyword evidence="3 5" id="KW-1133">Transmembrane helix</keyword>
<feature type="transmembrane region" description="Helical" evidence="5">
    <location>
        <begin position="21"/>
        <end position="43"/>
    </location>
</feature>
<dbReference type="InterPro" id="IPR011701">
    <property type="entry name" value="MFS"/>
</dbReference>
<dbReference type="PANTHER" id="PTHR10924">
    <property type="entry name" value="MAJOR FACILITATOR SUPERFAMILY PROTEIN-RELATED"/>
    <property type="match status" value="1"/>
</dbReference>
<feature type="transmembrane region" description="Helical" evidence="5">
    <location>
        <begin position="122"/>
        <end position="142"/>
    </location>
</feature>
<dbReference type="WBParaSite" id="SVE_0101000.1">
    <property type="protein sequence ID" value="SVE_0101000.1"/>
    <property type="gene ID" value="SVE_0101000"/>
</dbReference>
<evidence type="ECO:0000256" key="3">
    <source>
        <dbReference type="ARBA" id="ARBA00022989"/>
    </source>
</evidence>
<dbReference type="CDD" id="cd17399">
    <property type="entry name" value="MFS_MFSD7"/>
    <property type="match status" value="1"/>
</dbReference>
<feature type="transmembrane region" description="Helical" evidence="5">
    <location>
        <begin position="94"/>
        <end position="116"/>
    </location>
</feature>
<dbReference type="Gene3D" id="1.20.1250.20">
    <property type="entry name" value="MFS general substrate transporter like domains"/>
    <property type="match status" value="2"/>
</dbReference>
<feature type="transmembrane region" description="Helical" evidence="5">
    <location>
        <begin position="340"/>
        <end position="363"/>
    </location>
</feature>
<feature type="transmembrane region" description="Helical" evidence="5">
    <location>
        <begin position="425"/>
        <end position="444"/>
    </location>
</feature>
<dbReference type="Pfam" id="PF07690">
    <property type="entry name" value="MFS_1"/>
    <property type="match status" value="1"/>
</dbReference>
<evidence type="ECO:0000256" key="5">
    <source>
        <dbReference type="SAM" id="Phobius"/>
    </source>
</evidence>
<name>A0A0K0EWV6_STRVS</name>
<dbReference type="Proteomes" id="UP000035680">
    <property type="component" value="Unassembled WGS sequence"/>
</dbReference>